<name>A0A383TI76_9LACT</name>
<sequence>MVTRQITERLLSGCRILPGYPANHRMLTLRLSDSSGLSGKSQNVCSPVVGFFWVIRQITECLLSGCRILPGYPATGIETVYNKFIRTFLRIVTIVVLIIIEVIVIAYKERIKPEHLRILEILLTRTKISRDDYYYFLNLKKGFEGELVFDAYTKQFKLDHFFLNDLQLEIRRAPFQVDALMIRTNLLILYEIKNFEGIYKWGAEKFTKTTGTELENPSLQLQKTKVRLELLLQEKGYSLKVDAYVIFVNPEFTLLGTPNDSNFILPSQIPGHFRNIQAAPELNAEQIKLAETLMNLHDSSYPRKKTQYTYSDLKKGITCPECGTLAEKFSGYSQVCTKCGNKINVNKAIRSSIEDFHTLFPEIKLTSRRMMDWCGCGNDMRVYRVLKKNYRMIGKNRGRYYI</sequence>
<feature type="transmembrane region" description="Helical" evidence="1">
    <location>
        <begin position="88"/>
        <end position="107"/>
    </location>
</feature>
<dbReference type="RefSeq" id="WP_147413865.1">
    <property type="nucleotide sequence ID" value="NZ_UNRR01000039.1"/>
</dbReference>
<keyword evidence="1" id="KW-0812">Transmembrane</keyword>
<evidence type="ECO:0000256" key="1">
    <source>
        <dbReference type="SAM" id="Phobius"/>
    </source>
</evidence>
<dbReference type="EMBL" id="UNRR01000039">
    <property type="protein sequence ID" value="SYZ79708.1"/>
    <property type="molecule type" value="Genomic_DNA"/>
</dbReference>
<protein>
    <recommendedName>
        <fullName evidence="2">NERD domain-containing protein</fullName>
    </recommendedName>
</protein>
<evidence type="ECO:0000259" key="2">
    <source>
        <dbReference type="PROSITE" id="PS50965"/>
    </source>
</evidence>
<evidence type="ECO:0000313" key="4">
    <source>
        <dbReference type="Proteomes" id="UP000262072"/>
    </source>
</evidence>
<proteinExistence type="predicted"/>
<feature type="domain" description="NERD" evidence="2">
    <location>
        <begin position="141"/>
        <end position="251"/>
    </location>
</feature>
<dbReference type="AlphaFoldDB" id="A0A383TI76"/>
<keyword evidence="1" id="KW-0472">Membrane</keyword>
<dbReference type="PROSITE" id="PS50965">
    <property type="entry name" value="NERD"/>
    <property type="match status" value="1"/>
</dbReference>
<keyword evidence="1" id="KW-1133">Transmembrane helix</keyword>
<evidence type="ECO:0000313" key="3">
    <source>
        <dbReference type="EMBL" id="SYZ79708.1"/>
    </source>
</evidence>
<accession>A0A383TI76</accession>
<organism evidence="3 4">
    <name type="scientific">Trichococcus shcherbakoviae</name>
    <dbReference type="NCBI Taxonomy" id="2094020"/>
    <lineage>
        <taxon>Bacteria</taxon>
        <taxon>Bacillati</taxon>
        <taxon>Bacillota</taxon>
        <taxon>Bacilli</taxon>
        <taxon>Lactobacillales</taxon>
        <taxon>Carnobacteriaceae</taxon>
        <taxon>Trichococcus</taxon>
    </lineage>
</organism>
<dbReference type="Proteomes" id="UP000262072">
    <property type="component" value="Unassembled WGS sequence"/>
</dbReference>
<dbReference type="InterPro" id="IPR011528">
    <property type="entry name" value="NERD"/>
</dbReference>
<gene>
    <name evidence="3" type="ORF">TART1_2583</name>
</gene>
<dbReference type="Pfam" id="PF08378">
    <property type="entry name" value="NERD"/>
    <property type="match status" value="1"/>
</dbReference>
<reference evidence="4" key="1">
    <citation type="submission" date="2018-05" db="EMBL/GenBank/DDBJ databases">
        <authorList>
            <person name="Strepis N."/>
        </authorList>
    </citation>
    <scope>NUCLEOTIDE SEQUENCE [LARGE SCALE GENOMIC DNA]</scope>
</reference>